<keyword evidence="6 7" id="KW-0503">Monooxygenase</keyword>
<dbReference type="RefSeq" id="WP_327101353.1">
    <property type="nucleotide sequence ID" value="NZ_CP109149.1"/>
</dbReference>
<dbReference type="PANTHER" id="PTHR46696">
    <property type="entry name" value="P450, PUTATIVE (EUROFUNG)-RELATED"/>
    <property type="match status" value="1"/>
</dbReference>
<evidence type="ECO:0000256" key="4">
    <source>
        <dbReference type="ARBA" id="ARBA00023002"/>
    </source>
</evidence>
<evidence type="ECO:0000256" key="7">
    <source>
        <dbReference type="RuleBase" id="RU000461"/>
    </source>
</evidence>
<keyword evidence="5 7" id="KW-0408">Iron</keyword>
<evidence type="ECO:0000313" key="9">
    <source>
        <dbReference type="Proteomes" id="UP001432062"/>
    </source>
</evidence>
<accession>A0ABZ1Z1J4</accession>
<comment type="similarity">
    <text evidence="1 7">Belongs to the cytochrome P450 family.</text>
</comment>
<dbReference type="PRINTS" id="PR00359">
    <property type="entry name" value="BP450"/>
</dbReference>
<dbReference type="EMBL" id="CP109441">
    <property type="protein sequence ID" value="WUV48325.1"/>
    <property type="molecule type" value="Genomic_DNA"/>
</dbReference>
<name>A0ABZ1Z1J4_9NOCA</name>
<dbReference type="InterPro" id="IPR017972">
    <property type="entry name" value="Cyt_P450_CS"/>
</dbReference>
<dbReference type="Pfam" id="PF00067">
    <property type="entry name" value="p450"/>
    <property type="match status" value="1"/>
</dbReference>
<sequence>MNESVIQLPTAGEPMFETFERIRRRGPVVPIELAGNVAAWVAVSYQAVGEILAGDGTLFSKNARNCPALHDGTIPADWPMRAFTDIDHMLNLDGAEHRRLRKTIGQAFTPGRVATLEPRIRRIITELIDDIPDPTAEVDLVANVTMPFPVRVICELFGVPTSDQRQFRGWATTIMSHLSTGEEIQAAMGAMIGYLTELLNSKRRRPGDDLTSALLQANADNGLTDKELVDMLWLVIMAGHETSVHLLGNAVVTLCTHSEQLAKARAEDRWEDVVEEMLRFRSPVGNMFNRYALQDVTIDGIDIPAGAIVGWYGGVGRDPSHYPSADNFDIDHDHRDQLAFGRGPHFCLGAPLARLEGRTALSALFNRFPRLRLACDPAAIPYSPQFITCGPLALPVVLDPRG</sequence>
<organism evidence="8 9">
    <name type="scientific">Nocardia vinacea</name>
    <dbReference type="NCBI Taxonomy" id="96468"/>
    <lineage>
        <taxon>Bacteria</taxon>
        <taxon>Bacillati</taxon>
        <taxon>Actinomycetota</taxon>
        <taxon>Actinomycetes</taxon>
        <taxon>Mycobacteriales</taxon>
        <taxon>Nocardiaceae</taxon>
        <taxon>Nocardia</taxon>
    </lineage>
</organism>
<evidence type="ECO:0000313" key="8">
    <source>
        <dbReference type="EMBL" id="WUV48325.1"/>
    </source>
</evidence>
<dbReference type="CDD" id="cd11029">
    <property type="entry name" value="CYP107-like"/>
    <property type="match status" value="1"/>
</dbReference>
<dbReference type="Proteomes" id="UP001432062">
    <property type="component" value="Chromosome"/>
</dbReference>
<dbReference type="InterPro" id="IPR036396">
    <property type="entry name" value="Cyt_P450_sf"/>
</dbReference>
<dbReference type="PANTHER" id="PTHR46696:SF1">
    <property type="entry name" value="CYTOCHROME P450 YJIB-RELATED"/>
    <property type="match status" value="1"/>
</dbReference>
<proteinExistence type="inferred from homology"/>
<reference evidence="8" key="1">
    <citation type="submission" date="2022-10" db="EMBL/GenBank/DDBJ databases">
        <title>The complete genomes of actinobacterial strains from the NBC collection.</title>
        <authorList>
            <person name="Joergensen T.S."/>
            <person name="Alvarez Arevalo M."/>
            <person name="Sterndorff E.B."/>
            <person name="Faurdal D."/>
            <person name="Vuksanovic O."/>
            <person name="Mourched A.-S."/>
            <person name="Charusanti P."/>
            <person name="Shaw S."/>
            <person name="Blin K."/>
            <person name="Weber T."/>
        </authorList>
    </citation>
    <scope>NUCLEOTIDE SEQUENCE</scope>
    <source>
        <strain evidence="8">NBC_01482</strain>
    </source>
</reference>
<keyword evidence="2 7" id="KW-0349">Heme</keyword>
<keyword evidence="4 7" id="KW-0560">Oxidoreductase</keyword>
<dbReference type="InterPro" id="IPR001128">
    <property type="entry name" value="Cyt_P450"/>
</dbReference>
<dbReference type="InterPro" id="IPR002397">
    <property type="entry name" value="Cyt_P450_B"/>
</dbReference>
<keyword evidence="9" id="KW-1185">Reference proteome</keyword>
<dbReference type="Gene3D" id="1.10.630.10">
    <property type="entry name" value="Cytochrome P450"/>
    <property type="match status" value="1"/>
</dbReference>
<evidence type="ECO:0000256" key="3">
    <source>
        <dbReference type="ARBA" id="ARBA00022723"/>
    </source>
</evidence>
<gene>
    <name evidence="8" type="ORF">OG563_09090</name>
</gene>
<evidence type="ECO:0000256" key="2">
    <source>
        <dbReference type="ARBA" id="ARBA00022617"/>
    </source>
</evidence>
<dbReference type="SUPFAM" id="SSF48264">
    <property type="entry name" value="Cytochrome P450"/>
    <property type="match status" value="1"/>
</dbReference>
<protein>
    <submittedName>
        <fullName evidence="8">Cytochrome P450</fullName>
    </submittedName>
</protein>
<dbReference type="PROSITE" id="PS00086">
    <property type="entry name" value="CYTOCHROME_P450"/>
    <property type="match status" value="1"/>
</dbReference>
<keyword evidence="3 7" id="KW-0479">Metal-binding</keyword>
<evidence type="ECO:0000256" key="1">
    <source>
        <dbReference type="ARBA" id="ARBA00010617"/>
    </source>
</evidence>
<evidence type="ECO:0000256" key="6">
    <source>
        <dbReference type="ARBA" id="ARBA00023033"/>
    </source>
</evidence>
<evidence type="ECO:0000256" key="5">
    <source>
        <dbReference type="ARBA" id="ARBA00023004"/>
    </source>
</evidence>